<evidence type="ECO:0000313" key="2">
    <source>
        <dbReference type="EMBL" id="KAG6446382.1"/>
    </source>
</evidence>
<sequence>MALNPLSTLLLDSGLGYRLRRGSEPISHLLYMDDLKLFASKQTELIELLKITEKFSNSINMEFGVDKCAVIHVKRGEVVVSDDIQISETVRLKSLSETETYKYLGMPEALGIISADVKQSVRERFFGRLRKILYSFLSGGNKIRAFNGWGYACTHVLFWYTQMDSDQIGRPGQKGPDSTDCTSYAPPTFVSDELVHPAEMWRPRFT</sequence>
<dbReference type="Proteomes" id="UP000791440">
    <property type="component" value="Unassembled WGS sequence"/>
</dbReference>
<gene>
    <name evidence="2" type="ORF">O3G_MSEX004456</name>
</gene>
<organism evidence="2 3">
    <name type="scientific">Manduca sexta</name>
    <name type="common">Tobacco hawkmoth</name>
    <name type="synonym">Tobacco hornworm</name>
    <dbReference type="NCBI Taxonomy" id="7130"/>
    <lineage>
        <taxon>Eukaryota</taxon>
        <taxon>Metazoa</taxon>
        <taxon>Ecdysozoa</taxon>
        <taxon>Arthropoda</taxon>
        <taxon>Hexapoda</taxon>
        <taxon>Insecta</taxon>
        <taxon>Pterygota</taxon>
        <taxon>Neoptera</taxon>
        <taxon>Endopterygota</taxon>
        <taxon>Lepidoptera</taxon>
        <taxon>Glossata</taxon>
        <taxon>Ditrysia</taxon>
        <taxon>Bombycoidea</taxon>
        <taxon>Sphingidae</taxon>
        <taxon>Sphinginae</taxon>
        <taxon>Sphingini</taxon>
        <taxon>Manduca</taxon>
    </lineage>
</organism>
<dbReference type="PANTHER" id="PTHR35450:SF2">
    <property type="entry name" value="REVERSE TRANSCRIPTASE DOMAIN-CONTAINING PROTEIN"/>
    <property type="match status" value="1"/>
</dbReference>
<feature type="domain" description="Reverse transcriptase" evidence="1">
    <location>
        <begin position="26"/>
        <end position="106"/>
    </location>
</feature>
<dbReference type="AlphaFoldDB" id="A0A921YVK4"/>
<protein>
    <recommendedName>
        <fullName evidence="1">Reverse transcriptase domain-containing protein</fullName>
    </recommendedName>
</protein>
<dbReference type="EMBL" id="JH668332">
    <property type="protein sequence ID" value="KAG6446382.1"/>
    <property type="molecule type" value="Genomic_DNA"/>
</dbReference>
<proteinExistence type="predicted"/>
<dbReference type="Pfam" id="PF00078">
    <property type="entry name" value="RVT_1"/>
    <property type="match status" value="1"/>
</dbReference>
<reference evidence="2" key="2">
    <citation type="submission" date="2020-12" db="EMBL/GenBank/DDBJ databases">
        <authorList>
            <person name="Kanost M."/>
        </authorList>
    </citation>
    <scope>NUCLEOTIDE SEQUENCE</scope>
</reference>
<comment type="caution">
    <text evidence="2">The sequence shown here is derived from an EMBL/GenBank/DDBJ whole genome shotgun (WGS) entry which is preliminary data.</text>
</comment>
<accession>A0A921YVK4</accession>
<dbReference type="PANTHER" id="PTHR35450">
    <property type="entry name" value="REVERSE TRANSCRIPTASE DOMAIN-CONTAINING PROTEIN"/>
    <property type="match status" value="1"/>
</dbReference>
<keyword evidence="3" id="KW-1185">Reference proteome</keyword>
<name>A0A921YVK4_MANSE</name>
<dbReference type="InterPro" id="IPR000477">
    <property type="entry name" value="RT_dom"/>
</dbReference>
<reference evidence="2" key="1">
    <citation type="journal article" date="2016" name="Insect Biochem. Mol. Biol.">
        <title>Multifaceted biological insights from a draft genome sequence of the tobacco hornworm moth, Manduca sexta.</title>
        <authorList>
            <person name="Kanost M.R."/>
            <person name="Arrese E.L."/>
            <person name="Cao X."/>
            <person name="Chen Y.R."/>
            <person name="Chellapilla S."/>
            <person name="Goldsmith M.R."/>
            <person name="Grosse-Wilde E."/>
            <person name="Heckel D.G."/>
            <person name="Herndon N."/>
            <person name="Jiang H."/>
            <person name="Papanicolaou A."/>
            <person name="Qu J."/>
            <person name="Soulages J.L."/>
            <person name="Vogel H."/>
            <person name="Walters J."/>
            <person name="Waterhouse R.M."/>
            <person name="Ahn S.J."/>
            <person name="Almeida F.C."/>
            <person name="An C."/>
            <person name="Aqrawi P."/>
            <person name="Bretschneider A."/>
            <person name="Bryant W.B."/>
            <person name="Bucks S."/>
            <person name="Chao H."/>
            <person name="Chevignon G."/>
            <person name="Christen J.M."/>
            <person name="Clarke D.F."/>
            <person name="Dittmer N.T."/>
            <person name="Ferguson L.C.F."/>
            <person name="Garavelou S."/>
            <person name="Gordon K.H.J."/>
            <person name="Gunaratna R.T."/>
            <person name="Han Y."/>
            <person name="Hauser F."/>
            <person name="He Y."/>
            <person name="Heidel-Fischer H."/>
            <person name="Hirsh A."/>
            <person name="Hu Y."/>
            <person name="Jiang H."/>
            <person name="Kalra D."/>
            <person name="Klinner C."/>
            <person name="Konig C."/>
            <person name="Kovar C."/>
            <person name="Kroll A.R."/>
            <person name="Kuwar S.S."/>
            <person name="Lee S.L."/>
            <person name="Lehman R."/>
            <person name="Li K."/>
            <person name="Li Z."/>
            <person name="Liang H."/>
            <person name="Lovelace S."/>
            <person name="Lu Z."/>
            <person name="Mansfield J.H."/>
            <person name="McCulloch K.J."/>
            <person name="Mathew T."/>
            <person name="Morton B."/>
            <person name="Muzny D.M."/>
            <person name="Neunemann D."/>
            <person name="Ongeri F."/>
            <person name="Pauchet Y."/>
            <person name="Pu L.L."/>
            <person name="Pyrousis I."/>
            <person name="Rao X.J."/>
            <person name="Redding A."/>
            <person name="Roesel C."/>
            <person name="Sanchez-Gracia A."/>
            <person name="Schaack S."/>
            <person name="Shukla A."/>
            <person name="Tetreau G."/>
            <person name="Wang Y."/>
            <person name="Xiong G.H."/>
            <person name="Traut W."/>
            <person name="Walsh T.K."/>
            <person name="Worley K.C."/>
            <person name="Wu D."/>
            <person name="Wu W."/>
            <person name="Wu Y.Q."/>
            <person name="Zhang X."/>
            <person name="Zou Z."/>
            <person name="Zucker H."/>
            <person name="Briscoe A.D."/>
            <person name="Burmester T."/>
            <person name="Clem R.J."/>
            <person name="Feyereisen R."/>
            <person name="Grimmelikhuijzen C.J.P."/>
            <person name="Hamodrakas S.J."/>
            <person name="Hansson B.S."/>
            <person name="Huguet E."/>
            <person name="Jermiin L.S."/>
            <person name="Lan Q."/>
            <person name="Lehman H.K."/>
            <person name="Lorenzen M."/>
            <person name="Merzendorfer H."/>
            <person name="Michalopoulos I."/>
            <person name="Morton D.B."/>
            <person name="Muthukrishnan S."/>
            <person name="Oakeshott J.G."/>
            <person name="Palmer W."/>
            <person name="Park Y."/>
            <person name="Passarelli A.L."/>
            <person name="Rozas J."/>
            <person name="Schwartz L.M."/>
            <person name="Smith W."/>
            <person name="Southgate A."/>
            <person name="Vilcinskas A."/>
            <person name="Vogt R."/>
            <person name="Wang P."/>
            <person name="Werren J."/>
            <person name="Yu X.Q."/>
            <person name="Zhou J.J."/>
            <person name="Brown S.J."/>
            <person name="Scherer S.E."/>
            <person name="Richards S."/>
            <person name="Blissard G.W."/>
        </authorList>
    </citation>
    <scope>NUCLEOTIDE SEQUENCE</scope>
</reference>
<evidence type="ECO:0000313" key="3">
    <source>
        <dbReference type="Proteomes" id="UP000791440"/>
    </source>
</evidence>
<evidence type="ECO:0000259" key="1">
    <source>
        <dbReference type="Pfam" id="PF00078"/>
    </source>
</evidence>